<dbReference type="InterPro" id="IPR016181">
    <property type="entry name" value="Acyl_CoA_acyltransferase"/>
</dbReference>
<evidence type="ECO:0000256" key="2">
    <source>
        <dbReference type="ARBA" id="ARBA00023315"/>
    </source>
</evidence>
<evidence type="ECO:0000256" key="1">
    <source>
        <dbReference type="ARBA" id="ARBA00022679"/>
    </source>
</evidence>
<keyword evidence="2" id="KW-0012">Acyltransferase</keyword>
<evidence type="ECO:0000259" key="3">
    <source>
        <dbReference type="PROSITE" id="PS51186"/>
    </source>
</evidence>
<dbReference type="PROSITE" id="PS51186">
    <property type="entry name" value="GNAT"/>
    <property type="match status" value="1"/>
</dbReference>
<dbReference type="OrthoDB" id="273614at2"/>
<dbReference type="GO" id="GO:0016747">
    <property type="term" value="F:acyltransferase activity, transferring groups other than amino-acyl groups"/>
    <property type="evidence" value="ECO:0007669"/>
    <property type="project" value="InterPro"/>
</dbReference>
<gene>
    <name evidence="4" type="primary">mobC</name>
    <name evidence="4" type="ORF">GCM10010991_24450</name>
</gene>
<dbReference type="AlphaFoldDB" id="A0A918DCZ2"/>
<dbReference type="EMBL" id="BMLP01000004">
    <property type="protein sequence ID" value="GGO34118.1"/>
    <property type="molecule type" value="Genomic_DNA"/>
</dbReference>
<dbReference type="Proteomes" id="UP000598196">
    <property type="component" value="Unassembled WGS sequence"/>
</dbReference>
<dbReference type="PANTHER" id="PTHR43420">
    <property type="entry name" value="ACETYLTRANSFERASE"/>
    <property type="match status" value="1"/>
</dbReference>
<comment type="caution">
    <text evidence="4">The sequence shown here is derived from an EMBL/GenBank/DDBJ whole genome shotgun (WGS) entry which is preliminary data.</text>
</comment>
<dbReference type="RefSeq" id="WP_146287141.1">
    <property type="nucleotide sequence ID" value="NZ_BMLP01000004.1"/>
</dbReference>
<keyword evidence="1" id="KW-0808">Transferase</keyword>
<dbReference type="SUPFAM" id="SSF55729">
    <property type="entry name" value="Acyl-CoA N-acyltransferases (Nat)"/>
    <property type="match status" value="1"/>
</dbReference>
<dbReference type="InterPro" id="IPR000182">
    <property type="entry name" value="GNAT_dom"/>
</dbReference>
<accession>A0A918DCZ2</accession>
<proteinExistence type="predicted"/>
<sequence length="202" mass="22051">MEITLQSGLPEEHRPAAARMYWEAFGGKLGRVMGPAPRALAYLDRVMRGDHVITAVAGNQLVGLAGFKTPSGAFASGNWRDMRMVYGRMGALWRLALLGALQSEVDNERFLIDGICVGRAHRGQGIGRALIEALCDEAARRGYPAIRLEVIDTNVRARSLYEQVGFRTIKHDELGLLRHAFGFSSAATMVRDISSARTIAGP</sequence>
<name>A0A918DCZ2_9RHOB</name>
<dbReference type="Gene3D" id="3.40.630.30">
    <property type="match status" value="1"/>
</dbReference>
<dbReference type="InterPro" id="IPR050680">
    <property type="entry name" value="YpeA/RimI_acetyltransf"/>
</dbReference>
<reference evidence="4 5" key="1">
    <citation type="journal article" date="2014" name="Int. J. Syst. Evol. Microbiol.">
        <title>Complete genome sequence of Corynebacterium casei LMG S-19264T (=DSM 44701T), isolated from a smear-ripened cheese.</title>
        <authorList>
            <consortium name="US DOE Joint Genome Institute (JGI-PGF)"/>
            <person name="Walter F."/>
            <person name="Albersmeier A."/>
            <person name="Kalinowski J."/>
            <person name="Ruckert C."/>
        </authorList>
    </citation>
    <scope>NUCLEOTIDE SEQUENCE [LARGE SCALE GENOMIC DNA]</scope>
    <source>
        <strain evidence="4 5">CGMCC 1.7029</strain>
    </source>
</reference>
<dbReference type="Pfam" id="PF00583">
    <property type="entry name" value="Acetyltransf_1"/>
    <property type="match status" value="1"/>
</dbReference>
<organism evidence="4 5">
    <name type="scientific">Gemmobacter aquaticus</name>
    <dbReference type="NCBI Taxonomy" id="490185"/>
    <lineage>
        <taxon>Bacteria</taxon>
        <taxon>Pseudomonadati</taxon>
        <taxon>Pseudomonadota</taxon>
        <taxon>Alphaproteobacteria</taxon>
        <taxon>Rhodobacterales</taxon>
        <taxon>Paracoccaceae</taxon>
        <taxon>Gemmobacter</taxon>
    </lineage>
</organism>
<keyword evidence="5" id="KW-1185">Reference proteome</keyword>
<feature type="domain" description="N-acetyltransferase" evidence="3">
    <location>
        <begin position="3"/>
        <end position="194"/>
    </location>
</feature>
<evidence type="ECO:0000313" key="4">
    <source>
        <dbReference type="EMBL" id="GGO34118.1"/>
    </source>
</evidence>
<evidence type="ECO:0000313" key="5">
    <source>
        <dbReference type="Proteomes" id="UP000598196"/>
    </source>
</evidence>
<dbReference type="CDD" id="cd04301">
    <property type="entry name" value="NAT_SF"/>
    <property type="match status" value="1"/>
</dbReference>
<protein>
    <submittedName>
        <fullName evidence="4">Molybdopterin-guanine dinucleotide biosynthesis protein MobC</fullName>
    </submittedName>
</protein>